<keyword evidence="1" id="KW-0143">Chaperone</keyword>
<dbReference type="SMART" id="SM00271">
    <property type="entry name" value="DnaJ"/>
    <property type="match status" value="1"/>
</dbReference>
<gene>
    <name evidence="3" type="ORF">RRF57_012791</name>
</gene>
<dbReference type="InterPro" id="IPR001623">
    <property type="entry name" value="DnaJ_domain"/>
</dbReference>
<evidence type="ECO:0000256" key="1">
    <source>
        <dbReference type="ARBA" id="ARBA00023186"/>
    </source>
</evidence>
<keyword evidence="4" id="KW-1185">Reference proteome</keyword>
<sequence>MSSVNLYEVLGVSSDADEPSIERAFKDISLKLHPDKANISTAPGVETEAEREARQQRNHEIFVKIIYARNILTDRVKRRSYDQERRRKKLLGSTGHQEDSAETIRRLKKLTLKVNNLLGSFRELRPQSRTSLTLPGHLEIISLFNRVVSIHAEVTNRVTKKPPSSYSPNNDKPAMRDAKTHILLIGALVSELDALLDQHKTYVARDLLYYNLRAAFSKFLNS</sequence>
<dbReference type="InterPro" id="IPR051948">
    <property type="entry name" value="Hsp70_co-chaperone_J-domain"/>
</dbReference>
<dbReference type="CDD" id="cd06257">
    <property type="entry name" value="DnaJ"/>
    <property type="match status" value="1"/>
</dbReference>
<dbReference type="GO" id="GO:0036503">
    <property type="term" value="P:ERAD pathway"/>
    <property type="evidence" value="ECO:0007669"/>
    <property type="project" value="TreeGrafter"/>
</dbReference>
<name>A0AAN7V4K4_9PEZI</name>
<dbReference type="PANTHER" id="PTHR44360">
    <property type="entry name" value="DNAJ HOMOLOG SUBFAMILY B MEMBER 9"/>
    <property type="match status" value="1"/>
</dbReference>
<proteinExistence type="predicted"/>
<evidence type="ECO:0000259" key="2">
    <source>
        <dbReference type="PROSITE" id="PS50076"/>
    </source>
</evidence>
<dbReference type="Pfam" id="PF00226">
    <property type="entry name" value="DnaJ"/>
    <property type="match status" value="1"/>
</dbReference>
<dbReference type="Proteomes" id="UP001305414">
    <property type="component" value="Unassembled WGS sequence"/>
</dbReference>
<dbReference type="PROSITE" id="PS50076">
    <property type="entry name" value="DNAJ_2"/>
    <property type="match status" value="1"/>
</dbReference>
<protein>
    <recommendedName>
        <fullName evidence="2">J domain-containing protein</fullName>
    </recommendedName>
</protein>
<dbReference type="InterPro" id="IPR036869">
    <property type="entry name" value="J_dom_sf"/>
</dbReference>
<dbReference type="PANTHER" id="PTHR44360:SF1">
    <property type="entry name" value="DNAJ HOMOLOG SUBFAMILY B MEMBER 9"/>
    <property type="match status" value="1"/>
</dbReference>
<dbReference type="Gene3D" id="1.10.287.110">
    <property type="entry name" value="DnaJ domain"/>
    <property type="match status" value="1"/>
</dbReference>
<reference evidence="3 4" key="1">
    <citation type="submission" date="2023-10" db="EMBL/GenBank/DDBJ databases">
        <title>Draft genome sequence of Xylaria bambusicola isolate GMP-LS, the root and basal stem rot pathogen of sugarcane in Indonesia.</title>
        <authorList>
            <person name="Selvaraj P."/>
            <person name="Muralishankar V."/>
            <person name="Muruganantham S."/>
            <person name="Sp S."/>
            <person name="Haryani S."/>
            <person name="Lau K.J.X."/>
            <person name="Naqvi N.I."/>
        </authorList>
    </citation>
    <scope>NUCLEOTIDE SEQUENCE [LARGE SCALE GENOMIC DNA]</scope>
    <source>
        <strain evidence="3">GMP-LS</strain>
    </source>
</reference>
<accession>A0AAN7V4K4</accession>
<dbReference type="SUPFAM" id="SSF46565">
    <property type="entry name" value="Chaperone J-domain"/>
    <property type="match status" value="1"/>
</dbReference>
<evidence type="ECO:0000313" key="3">
    <source>
        <dbReference type="EMBL" id="KAK5637079.1"/>
    </source>
</evidence>
<comment type="caution">
    <text evidence="3">The sequence shown here is derived from an EMBL/GenBank/DDBJ whole genome shotgun (WGS) entry which is preliminary data.</text>
</comment>
<dbReference type="EMBL" id="JAWHQM010000090">
    <property type="protein sequence ID" value="KAK5637079.1"/>
    <property type="molecule type" value="Genomic_DNA"/>
</dbReference>
<feature type="domain" description="J" evidence="2">
    <location>
        <begin position="5"/>
        <end position="85"/>
    </location>
</feature>
<dbReference type="PRINTS" id="PR00625">
    <property type="entry name" value="JDOMAIN"/>
</dbReference>
<dbReference type="AlphaFoldDB" id="A0AAN7V4K4"/>
<organism evidence="3 4">
    <name type="scientific">Xylaria bambusicola</name>
    <dbReference type="NCBI Taxonomy" id="326684"/>
    <lineage>
        <taxon>Eukaryota</taxon>
        <taxon>Fungi</taxon>
        <taxon>Dikarya</taxon>
        <taxon>Ascomycota</taxon>
        <taxon>Pezizomycotina</taxon>
        <taxon>Sordariomycetes</taxon>
        <taxon>Xylariomycetidae</taxon>
        <taxon>Xylariales</taxon>
        <taxon>Xylariaceae</taxon>
        <taxon>Xylaria</taxon>
    </lineage>
</organism>
<dbReference type="GO" id="GO:0051787">
    <property type="term" value="F:misfolded protein binding"/>
    <property type="evidence" value="ECO:0007669"/>
    <property type="project" value="TreeGrafter"/>
</dbReference>
<dbReference type="GO" id="GO:0051087">
    <property type="term" value="F:protein-folding chaperone binding"/>
    <property type="evidence" value="ECO:0007669"/>
    <property type="project" value="TreeGrafter"/>
</dbReference>
<dbReference type="GO" id="GO:0005783">
    <property type="term" value="C:endoplasmic reticulum"/>
    <property type="evidence" value="ECO:0007669"/>
    <property type="project" value="TreeGrafter"/>
</dbReference>
<evidence type="ECO:0000313" key="4">
    <source>
        <dbReference type="Proteomes" id="UP001305414"/>
    </source>
</evidence>